<feature type="chain" id="PRO_5042041458" evidence="1">
    <location>
        <begin position="19"/>
        <end position="279"/>
    </location>
</feature>
<dbReference type="Gene3D" id="3.40.50.1110">
    <property type="entry name" value="SGNH hydrolase"/>
    <property type="match status" value="1"/>
</dbReference>
<comment type="caution">
    <text evidence="2">The sequence shown here is derived from an EMBL/GenBank/DDBJ whole genome shotgun (WGS) entry which is preliminary data.</text>
</comment>
<protein>
    <submittedName>
        <fullName evidence="2">DUF4886 domain-containing protein</fullName>
    </submittedName>
</protein>
<dbReference type="AlphaFoldDB" id="A0AAE3H0P3"/>
<name>A0AAE3H0P3_9BACT</name>
<dbReference type="Proteomes" id="UP001204144">
    <property type="component" value="Unassembled WGS sequence"/>
</dbReference>
<dbReference type="InterPro" id="IPR036514">
    <property type="entry name" value="SGNH_hydro_sf"/>
</dbReference>
<reference evidence="2 3" key="1">
    <citation type="submission" date="2018-11" db="EMBL/GenBank/DDBJ databases">
        <title>Novel bacteria species description.</title>
        <authorList>
            <person name="Han J.-H."/>
        </authorList>
    </citation>
    <scope>NUCLEOTIDE SEQUENCE [LARGE SCALE GENOMIC DNA]</scope>
    <source>
        <strain evidence="2 3">KCTC23259</strain>
    </source>
</reference>
<dbReference type="SUPFAM" id="SSF52266">
    <property type="entry name" value="SGNH hydrolase"/>
    <property type="match status" value="1"/>
</dbReference>
<evidence type="ECO:0000313" key="3">
    <source>
        <dbReference type="Proteomes" id="UP001204144"/>
    </source>
</evidence>
<accession>A0AAE3H0P3</accession>
<dbReference type="RefSeq" id="WP_255036293.1">
    <property type="nucleotide sequence ID" value="NZ_RJUF01000011.1"/>
</dbReference>
<proteinExistence type="predicted"/>
<evidence type="ECO:0000256" key="1">
    <source>
        <dbReference type="SAM" id="SignalP"/>
    </source>
</evidence>
<keyword evidence="1" id="KW-0732">Signal</keyword>
<dbReference type="EMBL" id="RJUF01000011">
    <property type="protein sequence ID" value="MCP9762522.1"/>
    <property type="molecule type" value="Genomic_DNA"/>
</dbReference>
<evidence type="ECO:0000313" key="2">
    <source>
        <dbReference type="EMBL" id="MCP9762522.1"/>
    </source>
</evidence>
<sequence length="279" mass="31995">MKITLLIFTLFSQLSVFAKEQFVNDSIKVLFVGNSLTYYNAMPQLLQKMLNEGEEKVKVEQSTFPGVSLQTHLTWMQSYGEVNGIDRENGNIFLTKQIINQSNWNYIILQQGSVSYLIPEYVEKSLEPAIKEIVHIFPKKGTKFILFETWTPSVYYPQTYCRAKNTSDYSAPFEEFCSPKIESEAQEIALIAESCKKIAESNQMILSQNGELFYLFKLKYPEIKLTDEEAHPTKAGAFLNACVFYELFANKKAKELEFLGDLDIKTAAKIKKFVSETKL</sequence>
<dbReference type="GO" id="GO:0016788">
    <property type="term" value="F:hydrolase activity, acting on ester bonds"/>
    <property type="evidence" value="ECO:0007669"/>
    <property type="project" value="UniProtKB-ARBA"/>
</dbReference>
<organism evidence="2 3">
    <name type="scientific">Lacihabitans soyangensis</name>
    <dbReference type="NCBI Taxonomy" id="869394"/>
    <lineage>
        <taxon>Bacteria</taxon>
        <taxon>Pseudomonadati</taxon>
        <taxon>Bacteroidota</taxon>
        <taxon>Cytophagia</taxon>
        <taxon>Cytophagales</taxon>
        <taxon>Leadbetterellaceae</taxon>
        <taxon>Lacihabitans</taxon>
    </lineage>
</organism>
<gene>
    <name evidence="2" type="ORF">EGI31_06110</name>
</gene>
<keyword evidence="3" id="KW-1185">Reference proteome</keyword>
<feature type="signal peptide" evidence="1">
    <location>
        <begin position="1"/>
        <end position="18"/>
    </location>
</feature>